<proteinExistence type="predicted"/>
<organism evidence="2">
    <name type="scientific">Brassica napus</name>
    <name type="common">Rape</name>
    <dbReference type="NCBI Taxonomy" id="3708"/>
    <lineage>
        <taxon>Eukaryota</taxon>
        <taxon>Viridiplantae</taxon>
        <taxon>Streptophyta</taxon>
        <taxon>Embryophyta</taxon>
        <taxon>Tracheophyta</taxon>
        <taxon>Spermatophyta</taxon>
        <taxon>Magnoliopsida</taxon>
        <taxon>eudicotyledons</taxon>
        <taxon>Gunneridae</taxon>
        <taxon>Pentapetalae</taxon>
        <taxon>rosids</taxon>
        <taxon>malvids</taxon>
        <taxon>Brassicales</taxon>
        <taxon>Brassicaceae</taxon>
        <taxon>Brassiceae</taxon>
        <taxon>Brassica</taxon>
    </lineage>
</organism>
<dbReference type="AlphaFoldDB" id="A0A817BC82"/>
<evidence type="ECO:0000256" key="1">
    <source>
        <dbReference type="SAM" id="MobiDB-lite"/>
    </source>
</evidence>
<protein>
    <submittedName>
        <fullName evidence="2">(rape) hypothetical protein</fullName>
    </submittedName>
</protein>
<evidence type="ECO:0000313" key="2">
    <source>
        <dbReference type="EMBL" id="CAF2319071.1"/>
    </source>
</evidence>
<sequence>MIRVKARTNTATPERCISSVDHCIRALCPAPYPKGRKHCGLVPPAKQSPRRRRWEVEHHRVPPAKNTPPVDHSDGVGPCNASFTENRISEPFFTAHHNTPPIVSPAHR</sequence>
<reference evidence="2" key="1">
    <citation type="submission" date="2021-01" db="EMBL/GenBank/DDBJ databases">
        <authorList>
            <consortium name="Genoscope - CEA"/>
            <person name="William W."/>
        </authorList>
    </citation>
    <scope>NUCLEOTIDE SEQUENCE</scope>
</reference>
<accession>A0A817BC82</accession>
<name>A0A817BC82_BRANA</name>
<gene>
    <name evidence="2" type="ORF">DARMORV10_A10P07620.1</name>
</gene>
<dbReference type="EMBL" id="HG994364">
    <property type="protein sequence ID" value="CAF2319071.1"/>
    <property type="molecule type" value="Genomic_DNA"/>
</dbReference>
<feature type="region of interest" description="Disordered" evidence="1">
    <location>
        <begin position="38"/>
        <end position="81"/>
    </location>
</feature>
<dbReference type="Proteomes" id="UP001295469">
    <property type="component" value="Chromosome A10"/>
</dbReference>